<organism evidence="1 2">
    <name type="scientific">Trifolium medium</name>
    <dbReference type="NCBI Taxonomy" id="97028"/>
    <lineage>
        <taxon>Eukaryota</taxon>
        <taxon>Viridiplantae</taxon>
        <taxon>Streptophyta</taxon>
        <taxon>Embryophyta</taxon>
        <taxon>Tracheophyta</taxon>
        <taxon>Spermatophyta</taxon>
        <taxon>Magnoliopsida</taxon>
        <taxon>eudicotyledons</taxon>
        <taxon>Gunneridae</taxon>
        <taxon>Pentapetalae</taxon>
        <taxon>rosids</taxon>
        <taxon>fabids</taxon>
        <taxon>Fabales</taxon>
        <taxon>Fabaceae</taxon>
        <taxon>Papilionoideae</taxon>
        <taxon>50 kb inversion clade</taxon>
        <taxon>NPAAA clade</taxon>
        <taxon>Hologalegina</taxon>
        <taxon>IRL clade</taxon>
        <taxon>Trifolieae</taxon>
        <taxon>Trifolium</taxon>
    </lineage>
</organism>
<dbReference type="Proteomes" id="UP000265520">
    <property type="component" value="Unassembled WGS sequence"/>
</dbReference>
<name>A0A392QH06_9FABA</name>
<dbReference type="AlphaFoldDB" id="A0A392QH06"/>
<keyword evidence="2" id="KW-1185">Reference proteome</keyword>
<protein>
    <submittedName>
        <fullName evidence="1">Uncharacterized protein</fullName>
    </submittedName>
</protein>
<reference evidence="1 2" key="1">
    <citation type="journal article" date="2018" name="Front. Plant Sci.">
        <title>Red Clover (Trifolium pratense) and Zigzag Clover (T. medium) - A Picture of Genomic Similarities and Differences.</title>
        <authorList>
            <person name="Dluhosova J."/>
            <person name="Istvanek J."/>
            <person name="Nedelnik J."/>
            <person name="Repkova J."/>
        </authorList>
    </citation>
    <scope>NUCLEOTIDE SEQUENCE [LARGE SCALE GENOMIC DNA]</scope>
    <source>
        <strain evidence="2">cv. 10/8</strain>
        <tissue evidence="1">Leaf</tissue>
    </source>
</reference>
<accession>A0A392QH06</accession>
<evidence type="ECO:0000313" key="1">
    <source>
        <dbReference type="EMBL" id="MCI23681.1"/>
    </source>
</evidence>
<sequence length="45" mass="4881">MAPAKTQRQACGARHKPFSARKDLIRSFHRVALATPAISPTSASF</sequence>
<feature type="non-terminal residue" evidence="1">
    <location>
        <position position="45"/>
    </location>
</feature>
<comment type="caution">
    <text evidence="1">The sequence shown here is derived from an EMBL/GenBank/DDBJ whole genome shotgun (WGS) entry which is preliminary data.</text>
</comment>
<evidence type="ECO:0000313" key="2">
    <source>
        <dbReference type="Proteomes" id="UP000265520"/>
    </source>
</evidence>
<proteinExistence type="predicted"/>
<dbReference type="EMBL" id="LXQA010137293">
    <property type="protein sequence ID" value="MCI23681.1"/>
    <property type="molecule type" value="Genomic_DNA"/>
</dbReference>